<dbReference type="PIRSF" id="PIRSF001363">
    <property type="entry name" value="Malate_synth"/>
    <property type="match status" value="1"/>
</dbReference>
<evidence type="ECO:0000313" key="13">
    <source>
        <dbReference type="EMBL" id="MBK0421532.1"/>
    </source>
</evidence>
<dbReference type="SUPFAM" id="SSF51645">
    <property type="entry name" value="Malate synthase G"/>
    <property type="match status" value="1"/>
</dbReference>
<keyword evidence="4 9" id="KW-0816">Tricarboxylic acid cycle</keyword>
<organism evidence="13 14">
    <name type="scientific">Leucobacter edaphi</name>
    <dbReference type="NCBI Taxonomy" id="2796472"/>
    <lineage>
        <taxon>Bacteria</taxon>
        <taxon>Bacillati</taxon>
        <taxon>Actinomycetota</taxon>
        <taxon>Actinomycetes</taxon>
        <taxon>Micrococcales</taxon>
        <taxon>Microbacteriaceae</taxon>
        <taxon>Leucobacter</taxon>
    </lineage>
</organism>
<dbReference type="Pfam" id="PF20659">
    <property type="entry name" value="MS_C"/>
    <property type="match status" value="1"/>
</dbReference>
<feature type="domain" description="Malate synthase N-terminal" evidence="11">
    <location>
        <begin position="31"/>
        <end position="81"/>
    </location>
</feature>
<comment type="pathway">
    <text evidence="9">Carbohydrate metabolism; glyoxylate cycle; (S)-malate from isocitrate: step 2/2.</text>
</comment>
<dbReference type="InterPro" id="IPR048356">
    <property type="entry name" value="MS_N"/>
</dbReference>
<dbReference type="InterPro" id="IPR019830">
    <property type="entry name" value="Malate_synthase_CS"/>
</dbReference>
<dbReference type="FunFam" id="3.20.20.360:FF:000001">
    <property type="entry name" value="Malate synthase"/>
    <property type="match status" value="1"/>
</dbReference>
<evidence type="ECO:0000256" key="1">
    <source>
        <dbReference type="ARBA" id="ARBA00006394"/>
    </source>
</evidence>
<feature type="domain" description="Malate synthase TIM barrel" evidence="10">
    <location>
        <begin position="175"/>
        <end position="426"/>
    </location>
</feature>
<sequence>MTTTQAAPQRIRTATPAFGPRIEVTGRPFGRSDEILTPEALQFLTELHDRFASSRHERLADRQRRRYEIGNGRDPRFREDTRAIREDAEWKVAGAGPGLEDRRVEITGPTDPKMTINAMNSGARVWLADQEDATSPTWHNVIEGQLSLFDAIRGQLEYTSPEGKEYRITAERTPTIVMRPRGWHLVEKHIRFVDAHGQSGAASGSLVDFGLYAFHNARELVASGRGPYFYIAKLESSEEAKLWDDVFTYTEQALGLDHGTIRATVLIETLPAAFEMEEILYVMRDHIAGLNAGRWDYIFSIIKNYRGRGARFVLPDRSEVTMTVPFMRAYTELLVKTCHKRGAHAIGGMSAFIPNRRDPEVTRLAEEKVSADKNREANDGFDGTWVAHPDLIPVAQAEFDAVLGDRPNQVERQRDDVTVTAADLLNVHIGREITEAGVRENVSIGLRYIEAWLRGNGAVAIDNLMEDAATAEISRSQIWQWIHQDQSTAEGTRITKQWVAELVAEALAGFDRFDGDRYDDAAELFADVALGDDFPTFLTVPAYSRYLVDA</sequence>
<dbReference type="RefSeq" id="WP_200131738.1">
    <property type="nucleotide sequence ID" value="NZ_JAEHOI010000004.1"/>
</dbReference>
<feature type="active site" description="Proton acceptor" evidence="8">
    <location>
        <position position="179"/>
    </location>
</feature>
<feature type="active site" description="Proton donor" evidence="8">
    <location>
        <position position="467"/>
    </location>
</feature>
<reference evidence="13" key="1">
    <citation type="submission" date="2020-12" db="EMBL/GenBank/DDBJ databases">
        <title>Leucobacter sp. CAS2, isolated from Chromium sludge.</title>
        <authorList>
            <person name="Xu Z."/>
        </authorList>
    </citation>
    <scope>NUCLEOTIDE SEQUENCE</scope>
    <source>
        <strain evidence="13">CSA2</strain>
    </source>
</reference>
<dbReference type="AlphaFoldDB" id="A0A934UY12"/>
<dbReference type="Pfam" id="PF20656">
    <property type="entry name" value="MS_N"/>
    <property type="match status" value="1"/>
</dbReference>
<dbReference type="EC" id="2.3.3.9" evidence="2 9"/>
<feature type="domain" description="Malate synthase C-terminal" evidence="12">
    <location>
        <begin position="432"/>
        <end position="544"/>
    </location>
</feature>
<dbReference type="InterPro" id="IPR001465">
    <property type="entry name" value="Malate_synthase_TIM"/>
</dbReference>
<comment type="similarity">
    <text evidence="1 9">Belongs to the malate synthase family.</text>
</comment>
<evidence type="ECO:0000256" key="8">
    <source>
        <dbReference type="PIRSR" id="PIRSR001363-1"/>
    </source>
</evidence>
<evidence type="ECO:0000256" key="7">
    <source>
        <dbReference type="ARBA" id="ARBA00068441"/>
    </source>
</evidence>
<evidence type="ECO:0000256" key="5">
    <source>
        <dbReference type="ARBA" id="ARBA00022679"/>
    </source>
</evidence>
<evidence type="ECO:0000256" key="4">
    <source>
        <dbReference type="ARBA" id="ARBA00022532"/>
    </source>
</evidence>
<dbReference type="EMBL" id="JAEHOI010000004">
    <property type="protein sequence ID" value="MBK0421532.1"/>
    <property type="molecule type" value="Genomic_DNA"/>
</dbReference>
<dbReference type="GO" id="GO:0005737">
    <property type="term" value="C:cytoplasm"/>
    <property type="evidence" value="ECO:0007669"/>
    <property type="project" value="TreeGrafter"/>
</dbReference>
<evidence type="ECO:0000256" key="3">
    <source>
        <dbReference type="ARBA" id="ARBA00022435"/>
    </source>
</evidence>
<dbReference type="InterPro" id="IPR006252">
    <property type="entry name" value="Malate_synthA"/>
</dbReference>
<dbReference type="Proteomes" id="UP000618733">
    <property type="component" value="Unassembled WGS sequence"/>
</dbReference>
<protein>
    <recommendedName>
        <fullName evidence="7 9">Malate synthase</fullName>
        <ecNumber evidence="2 9">2.3.3.9</ecNumber>
    </recommendedName>
</protein>
<dbReference type="NCBIfam" id="TIGR01344">
    <property type="entry name" value="malate_syn_A"/>
    <property type="match status" value="1"/>
</dbReference>
<keyword evidence="13" id="KW-0012">Acyltransferase</keyword>
<gene>
    <name evidence="13" type="primary">aceB</name>
    <name evidence="13" type="ORF">JD292_05525</name>
</gene>
<keyword evidence="3 9" id="KW-0329">Glyoxylate bypass</keyword>
<dbReference type="InterPro" id="IPR044856">
    <property type="entry name" value="Malate_synth_C_sf"/>
</dbReference>
<evidence type="ECO:0000259" key="12">
    <source>
        <dbReference type="Pfam" id="PF20659"/>
    </source>
</evidence>
<dbReference type="InterPro" id="IPR011076">
    <property type="entry name" value="Malate_synth_sf"/>
</dbReference>
<comment type="catalytic activity">
    <reaction evidence="6 9">
        <text>glyoxylate + acetyl-CoA + H2O = (S)-malate + CoA + H(+)</text>
        <dbReference type="Rhea" id="RHEA:18181"/>
        <dbReference type="ChEBI" id="CHEBI:15377"/>
        <dbReference type="ChEBI" id="CHEBI:15378"/>
        <dbReference type="ChEBI" id="CHEBI:15589"/>
        <dbReference type="ChEBI" id="CHEBI:36655"/>
        <dbReference type="ChEBI" id="CHEBI:57287"/>
        <dbReference type="ChEBI" id="CHEBI:57288"/>
        <dbReference type="EC" id="2.3.3.9"/>
    </reaction>
</comment>
<dbReference type="GO" id="GO:0006099">
    <property type="term" value="P:tricarboxylic acid cycle"/>
    <property type="evidence" value="ECO:0007669"/>
    <property type="project" value="UniProtKB-KW"/>
</dbReference>
<keyword evidence="14" id="KW-1185">Reference proteome</keyword>
<accession>A0A934UY12</accession>
<dbReference type="PANTHER" id="PTHR42902:SF1">
    <property type="entry name" value="MALATE SYNTHASE 1-RELATED"/>
    <property type="match status" value="1"/>
</dbReference>
<dbReference type="Gene3D" id="1.20.1220.12">
    <property type="entry name" value="Malate synthase, domain III"/>
    <property type="match status" value="1"/>
</dbReference>
<comment type="caution">
    <text evidence="13">The sequence shown here is derived from an EMBL/GenBank/DDBJ whole genome shotgun (WGS) entry which is preliminary data.</text>
</comment>
<dbReference type="Pfam" id="PF01274">
    <property type="entry name" value="MS_TIM-barrel"/>
    <property type="match status" value="1"/>
</dbReference>
<dbReference type="GO" id="GO:0006097">
    <property type="term" value="P:glyoxylate cycle"/>
    <property type="evidence" value="ECO:0007669"/>
    <property type="project" value="UniProtKB-KW"/>
</dbReference>
<evidence type="ECO:0000259" key="11">
    <source>
        <dbReference type="Pfam" id="PF20656"/>
    </source>
</evidence>
<dbReference type="InterPro" id="IPR048355">
    <property type="entry name" value="MS_C"/>
</dbReference>
<dbReference type="PROSITE" id="PS00510">
    <property type="entry name" value="MALATE_SYNTHASE"/>
    <property type="match status" value="1"/>
</dbReference>
<dbReference type="InterPro" id="IPR046363">
    <property type="entry name" value="MS_N_TIM-barrel_dom"/>
</dbReference>
<dbReference type="Gene3D" id="3.20.20.360">
    <property type="entry name" value="Malate synthase, domain 3"/>
    <property type="match status" value="1"/>
</dbReference>
<evidence type="ECO:0000313" key="14">
    <source>
        <dbReference type="Proteomes" id="UP000618733"/>
    </source>
</evidence>
<dbReference type="CDD" id="cd00727">
    <property type="entry name" value="malate_synt_A"/>
    <property type="match status" value="1"/>
</dbReference>
<proteinExistence type="inferred from homology"/>
<dbReference type="PANTHER" id="PTHR42902">
    <property type="entry name" value="MALATE SYNTHASE"/>
    <property type="match status" value="1"/>
</dbReference>
<name>A0A934UY12_9MICO</name>
<keyword evidence="5 9" id="KW-0808">Transferase</keyword>
<dbReference type="GO" id="GO:0004474">
    <property type="term" value="F:malate synthase activity"/>
    <property type="evidence" value="ECO:0007669"/>
    <property type="project" value="UniProtKB-EC"/>
</dbReference>
<evidence type="ECO:0000256" key="9">
    <source>
        <dbReference type="RuleBase" id="RU000555"/>
    </source>
</evidence>
<evidence type="ECO:0000259" key="10">
    <source>
        <dbReference type="Pfam" id="PF01274"/>
    </source>
</evidence>
<evidence type="ECO:0000256" key="6">
    <source>
        <dbReference type="ARBA" id="ARBA00047918"/>
    </source>
</evidence>
<dbReference type="FunFam" id="1.20.1220.12:FF:000001">
    <property type="entry name" value="Malate synthase"/>
    <property type="match status" value="1"/>
</dbReference>
<evidence type="ECO:0000256" key="2">
    <source>
        <dbReference type="ARBA" id="ARBA00012636"/>
    </source>
</evidence>